<sequence>MEPLKVVTKNYKPATNPQLEWIKKQIFGKRSEKIIYISLYHQSKALKRGNIKIYDVTKPFHPSTKSSKSRSPRKAAYMWALAEGRGLVGPIPVNSKKWQSFKLS</sequence>
<comment type="caution">
    <text evidence="1">The sequence shown here is derived from an EMBL/GenBank/DDBJ whole genome shotgun (WGS) entry which is preliminary data.</text>
</comment>
<organism evidence="1 2">
    <name type="scientific">Candidatus Neptunichlamydia vexilliferae</name>
    <dbReference type="NCBI Taxonomy" id="1651774"/>
    <lineage>
        <taxon>Bacteria</taxon>
        <taxon>Pseudomonadati</taxon>
        <taxon>Chlamydiota</taxon>
        <taxon>Chlamydiia</taxon>
        <taxon>Parachlamydiales</taxon>
        <taxon>Simkaniaceae</taxon>
        <taxon>Candidatus Neptunichlamydia</taxon>
    </lineage>
</organism>
<proteinExistence type="predicted"/>
<keyword evidence="2" id="KW-1185">Reference proteome</keyword>
<evidence type="ECO:0000313" key="1">
    <source>
        <dbReference type="EMBL" id="MBF5060155.1"/>
    </source>
</evidence>
<protein>
    <submittedName>
        <fullName evidence="1">Uncharacterized protein</fullName>
    </submittedName>
</protein>
<accession>A0ABS0B188</accession>
<gene>
    <name evidence="1" type="ORF">NEPTK9_001685</name>
</gene>
<name>A0ABS0B188_9BACT</name>
<dbReference type="EMBL" id="JAAEJV010000083">
    <property type="protein sequence ID" value="MBF5060155.1"/>
    <property type="molecule type" value="Genomic_DNA"/>
</dbReference>
<dbReference type="Proteomes" id="UP001194714">
    <property type="component" value="Unassembled WGS sequence"/>
</dbReference>
<evidence type="ECO:0000313" key="2">
    <source>
        <dbReference type="Proteomes" id="UP001194714"/>
    </source>
</evidence>
<reference evidence="1 2" key="1">
    <citation type="submission" date="2020-01" db="EMBL/GenBank/DDBJ databases">
        <title>Draft genome sequence of Cand. Neptunochlamydia vexilliferae K9.</title>
        <authorList>
            <person name="Schulz F."/>
            <person name="Koestlbacher S."/>
            <person name="Wascher F."/>
            <person name="Pizzetti I."/>
            <person name="Horn M."/>
        </authorList>
    </citation>
    <scope>NUCLEOTIDE SEQUENCE [LARGE SCALE GENOMIC DNA]</scope>
    <source>
        <strain evidence="1 2">K9</strain>
    </source>
</reference>